<name>A0ABW6HGD3_9ACTN</name>
<accession>A0ABW6HGD3</accession>
<sequence>MSPATATMEVADVFDLDIEFLEYDETLAPSAATAKTCLIGCQGGGKTTFCSQVPTACGMTQSNVAAPGMCAICNS</sequence>
<keyword evidence="2" id="KW-1185">Reference proteome</keyword>
<organism evidence="1 2">
    <name type="scientific">Streptomyces anandii</name>
    <dbReference type="NCBI Taxonomy" id="285454"/>
    <lineage>
        <taxon>Bacteria</taxon>
        <taxon>Bacillati</taxon>
        <taxon>Actinomycetota</taxon>
        <taxon>Actinomycetes</taxon>
        <taxon>Kitasatosporales</taxon>
        <taxon>Streptomycetaceae</taxon>
        <taxon>Streptomyces</taxon>
    </lineage>
</organism>
<gene>
    <name evidence="1" type="ORF">ACFW88_34175</name>
</gene>
<dbReference type="Proteomes" id="UP001599756">
    <property type="component" value="Unassembled WGS sequence"/>
</dbReference>
<proteinExistence type="predicted"/>
<protein>
    <submittedName>
        <fullName evidence="1">Uncharacterized protein</fullName>
    </submittedName>
</protein>
<evidence type="ECO:0000313" key="1">
    <source>
        <dbReference type="EMBL" id="MFE1755528.1"/>
    </source>
</evidence>
<reference evidence="1 2" key="1">
    <citation type="submission" date="2024-09" db="EMBL/GenBank/DDBJ databases">
        <title>The Natural Products Discovery Center: Release of the First 8490 Sequenced Strains for Exploring Actinobacteria Biosynthetic Diversity.</title>
        <authorList>
            <person name="Kalkreuter E."/>
            <person name="Kautsar S.A."/>
            <person name="Yang D."/>
            <person name="Bader C.D."/>
            <person name="Teijaro C.N."/>
            <person name="Fluegel L."/>
            <person name="Davis C.M."/>
            <person name="Simpson J.R."/>
            <person name="Lauterbach L."/>
            <person name="Steele A.D."/>
            <person name="Gui C."/>
            <person name="Meng S."/>
            <person name="Li G."/>
            <person name="Viehrig K."/>
            <person name="Ye F."/>
            <person name="Su P."/>
            <person name="Kiefer A.F."/>
            <person name="Nichols A."/>
            <person name="Cepeda A.J."/>
            <person name="Yan W."/>
            <person name="Fan B."/>
            <person name="Jiang Y."/>
            <person name="Adhikari A."/>
            <person name="Zheng C.-J."/>
            <person name="Schuster L."/>
            <person name="Cowan T.M."/>
            <person name="Smanski M.J."/>
            <person name="Chevrette M.G."/>
            <person name="De Carvalho L.P.S."/>
            <person name="Shen B."/>
        </authorList>
    </citation>
    <scope>NUCLEOTIDE SEQUENCE [LARGE SCALE GENOMIC DNA]</scope>
    <source>
        <strain evidence="1 2">NPDC059500</strain>
    </source>
</reference>
<dbReference type="RefSeq" id="WP_381807935.1">
    <property type="nucleotide sequence ID" value="NZ_JBHYTS010000094.1"/>
</dbReference>
<evidence type="ECO:0000313" key="2">
    <source>
        <dbReference type="Proteomes" id="UP001599756"/>
    </source>
</evidence>
<comment type="caution">
    <text evidence="1">The sequence shown here is derived from an EMBL/GenBank/DDBJ whole genome shotgun (WGS) entry which is preliminary data.</text>
</comment>
<dbReference type="EMBL" id="JBHYTS010000094">
    <property type="protein sequence ID" value="MFE1755528.1"/>
    <property type="molecule type" value="Genomic_DNA"/>
</dbReference>